<evidence type="ECO:0000313" key="6">
    <source>
        <dbReference type="EMBL" id="EDV37365.1"/>
    </source>
</evidence>
<dbReference type="PANTHER" id="PTHR10367:SF9">
    <property type="entry name" value="DUAL-SPECIFICITY PHOSPHATASE 11 (RNA_RNP COMPLEX 1-INTERACTING)"/>
    <property type="match status" value="1"/>
</dbReference>
<dbReference type="PROSITE" id="PS00383">
    <property type="entry name" value="TYR_PHOSPHATASE_1"/>
    <property type="match status" value="1"/>
</dbReference>
<evidence type="ECO:0000256" key="3">
    <source>
        <dbReference type="SAM" id="MobiDB-lite"/>
    </source>
</evidence>
<feature type="domain" description="Tyrosine specific protein phosphatases" evidence="5">
    <location>
        <begin position="99"/>
        <end position="168"/>
    </location>
</feature>
<dbReference type="SMR" id="B3MCW3"/>
<dbReference type="Gene3D" id="3.90.190.10">
    <property type="entry name" value="Protein tyrosine phosphatase superfamily"/>
    <property type="match status" value="1"/>
</dbReference>
<evidence type="ECO:0000259" key="4">
    <source>
        <dbReference type="PROSITE" id="PS50054"/>
    </source>
</evidence>
<dbReference type="InterPro" id="IPR051029">
    <property type="entry name" value="mRNA_Capping_Enz/RNA_Phosphat"/>
</dbReference>
<feature type="region of interest" description="Disordered" evidence="3">
    <location>
        <begin position="170"/>
        <end position="369"/>
    </location>
</feature>
<sequence>MKPIPDRWLDYSPIGERVPGTRFIAFKVPLREHVSAKVSQEKLRLAPESLLEAVPDLGLIIDLTNTSRYYNPESFTSNDVQHKKLMVPGKVTPPKDLAEKFCRLVTNFLEDNEDNDKLIGVHCTHGVNRTGYLICYFMITKMNKSPSESIETFAAARGHEIERQNYMSSLRKLSGKESKKECSSSKETSVESQYHHDDHYDHDGKSHHSRYESGDRHYQSRSYQRGGRGYYPRHNSRGNYYNGPYQNNWRDRRGYPPNGNHQHRYYPREKHYSNYNRYVGNNNRDYSGDWRSTRRPYHKPYYQNNNWSHQKNWRQDRDDRQPYYRSSSSYHRSSRDYSRDYSKRDRDHYDRDDSKRSYREKSYYKDDSD</sequence>
<dbReference type="KEGG" id="dan:6494318"/>
<reference evidence="6 7" key="1">
    <citation type="journal article" date="2007" name="Nature">
        <title>Evolution of genes and genomes on the Drosophila phylogeny.</title>
        <authorList>
            <consortium name="Drosophila 12 Genomes Consortium"/>
            <person name="Clark A.G."/>
            <person name="Eisen M.B."/>
            <person name="Smith D.R."/>
            <person name="Bergman C.M."/>
            <person name="Oliver B."/>
            <person name="Markow T.A."/>
            <person name="Kaufman T.C."/>
            <person name="Kellis M."/>
            <person name="Gelbart W."/>
            <person name="Iyer V.N."/>
            <person name="Pollard D.A."/>
            <person name="Sackton T.B."/>
            <person name="Larracuente A.M."/>
            <person name="Singh N.D."/>
            <person name="Abad J.P."/>
            <person name="Abt D.N."/>
            <person name="Adryan B."/>
            <person name="Aguade M."/>
            <person name="Akashi H."/>
            <person name="Anderson W.W."/>
            <person name="Aquadro C.F."/>
            <person name="Ardell D.H."/>
            <person name="Arguello R."/>
            <person name="Artieri C.G."/>
            <person name="Barbash D.A."/>
            <person name="Barker D."/>
            <person name="Barsanti P."/>
            <person name="Batterham P."/>
            <person name="Batzoglou S."/>
            <person name="Begun D."/>
            <person name="Bhutkar A."/>
            <person name="Blanco E."/>
            <person name="Bosak S.A."/>
            <person name="Bradley R.K."/>
            <person name="Brand A.D."/>
            <person name="Brent M.R."/>
            <person name="Brooks A.N."/>
            <person name="Brown R.H."/>
            <person name="Butlin R.K."/>
            <person name="Caggese C."/>
            <person name="Calvi B.R."/>
            <person name="Bernardo de Carvalho A."/>
            <person name="Caspi A."/>
            <person name="Castrezana S."/>
            <person name="Celniker S.E."/>
            <person name="Chang J.L."/>
            <person name="Chapple C."/>
            <person name="Chatterji S."/>
            <person name="Chinwalla A."/>
            <person name="Civetta A."/>
            <person name="Clifton S.W."/>
            <person name="Comeron J.M."/>
            <person name="Costello J.C."/>
            <person name="Coyne J.A."/>
            <person name="Daub J."/>
            <person name="David R.G."/>
            <person name="Delcher A.L."/>
            <person name="Delehaunty K."/>
            <person name="Do C.B."/>
            <person name="Ebling H."/>
            <person name="Edwards K."/>
            <person name="Eickbush T."/>
            <person name="Evans J.D."/>
            <person name="Filipski A."/>
            <person name="Findeiss S."/>
            <person name="Freyhult E."/>
            <person name="Fulton L."/>
            <person name="Fulton R."/>
            <person name="Garcia A.C."/>
            <person name="Gardiner A."/>
            <person name="Garfield D.A."/>
            <person name="Garvin B.E."/>
            <person name="Gibson G."/>
            <person name="Gilbert D."/>
            <person name="Gnerre S."/>
            <person name="Godfrey J."/>
            <person name="Good R."/>
            <person name="Gotea V."/>
            <person name="Gravely B."/>
            <person name="Greenberg A.J."/>
            <person name="Griffiths-Jones S."/>
            <person name="Gross S."/>
            <person name="Guigo R."/>
            <person name="Gustafson E.A."/>
            <person name="Haerty W."/>
            <person name="Hahn M.W."/>
            <person name="Halligan D.L."/>
            <person name="Halpern A.L."/>
            <person name="Halter G.M."/>
            <person name="Han M.V."/>
            <person name="Heger A."/>
            <person name="Hillier L."/>
            <person name="Hinrichs A.S."/>
            <person name="Holmes I."/>
            <person name="Hoskins R.A."/>
            <person name="Hubisz M.J."/>
            <person name="Hultmark D."/>
            <person name="Huntley M.A."/>
            <person name="Jaffe D.B."/>
            <person name="Jagadeeshan S."/>
            <person name="Jeck W.R."/>
            <person name="Johnson J."/>
            <person name="Jones C.D."/>
            <person name="Jordan W.C."/>
            <person name="Karpen G.H."/>
            <person name="Kataoka E."/>
            <person name="Keightley P.D."/>
            <person name="Kheradpour P."/>
            <person name="Kirkness E.F."/>
            <person name="Koerich L.B."/>
            <person name="Kristiansen K."/>
            <person name="Kudrna D."/>
            <person name="Kulathinal R.J."/>
            <person name="Kumar S."/>
            <person name="Kwok R."/>
            <person name="Lander E."/>
            <person name="Langley C.H."/>
            <person name="Lapoint R."/>
            <person name="Lazzaro B.P."/>
            <person name="Lee S.J."/>
            <person name="Levesque L."/>
            <person name="Li R."/>
            <person name="Lin C.F."/>
            <person name="Lin M.F."/>
            <person name="Lindblad-Toh K."/>
            <person name="Llopart A."/>
            <person name="Long M."/>
            <person name="Low L."/>
            <person name="Lozovsky E."/>
            <person name="Lu J."/>
            <person name="Luo M."/>
            <person name="Machado C.A."/>
            <person name="Makalowski W."/>
            <person name="Marzo M."/>
            <person name="Matsuda M."/>
            <person name="Matzkin L."/>
            <person name="McAllister B."/>
            <person name="McBride C.S."/>
            <person name="McKernan B."/>
            <person name="McKernan K."/>
            <person name="Mendez-Lago M."/>
            <person name="Minx P."/>
            <person name="Mollenhauer M.U."/>
            <person name="Montooth K."/>
            <person name="Mount S.M."/>
            <person name="Mu X."/>
            <person name="Myers E."/>
            <person name="Negre B."/>
            <person name="Newfeld S."/>
            <person name="Nielsen R."/>
            <person name="Noor M.A."/>
            <person name="O'Grady P."/>
            <person name="Pachter L."/>
            <person name="Papaceit M."/>
            <person name="Parisi M.J."/>
            <person name="Parisi M."/>
            <person name="Parts L."/>
            <person name="Pedersen J.S."/>
            <person name="Pesole G."/>
            <person name="Phillippy A.M."/>
            <person name="Ponting C.P."/>
            <person name="Pop M."/>
            <person name="Porcelli D."/>
            <person name="Powell J.R."/>
            <person name="Prohaska S."/>
            <person name="Pruitt K."/>
            <person name="Puig M."/>
            <person name="Quesneville H."/>
            <person name="Ram K.R."/>
            <person name="Rand D."/>
            <person name="Rasmussen M.D."/>
            <person name="Reed L.K."/>
            <person name="Reenan R."/>
            <person name="Reily A."/>
            <person name="Remington K.A."/>
            <person name="Rieger T.T."/>
            <person name="Ritchie M.G."/>
            <person name="Robin C."/>
            <person name="Rogers Y.H."/>
            <person name="Rohde C."/>
            <person name="Rozas J."/>
            <person name="Rubenfield M.J."/>
            <person name="Ruiz A."/>
            <person name="Russo S."/>
            <person name="Salzberg S.L."/>
            <person name="Sanchez-Gracia A."/>
            <person name="Saranga D.J."/>
            <person name="Sato H."/>
            <person name="Schaeffer S.W."/>
            <person name="Schatz M.C."/>
            <person name="Schlenke T."/>
            <person name="Schwartz R."/>
            <person name="Segarra C."/>
            <person name="Singh R.S."/>
            <person name="Sirot L."/>
            <person name="Sirota M."/>
            <person name="Sisneros N.B."/>
            <person name="Smith C.D."/>
            <person name="Smith T.F."/>
            <person name="Spieth J."/>
            <person name="Stage D.E."/>
            <person name="Stark A."/>
            <person name="Stephan W."/>
            <person name="Strausberg R.L."/>
            <person name="Strempel S."/>
            <person name="Sturgill D."/>
            <person name="Sutton G."/>
            <person name="Sutton G.G."/>
            <person name="Tao W."/>
            <person name="Teichmann S."/>
            <person name="Tobari Y.N."/>
            <person name="Tomimura Y."/>
            <person name="Tsolas J.M."/>
            <person name="Valente V.L."/>
            <person name="Venter E."/>
            <person name="Venter J.C."/>
            <person name="Vicario S."/>
            <person name="Vieira F.G."/>
            <person name="Vilella A.J."/>
            <person name="Villasante A."/>
            <person name="Walenz B."/>
            <person name="Wang J."/>
            <person name="Wasserman M."/>
            <person name="Watts T."/>
            <person name="Wilson D."/>
            <person name="Wilson R.K."/>
            <person name="Wing R.A."/>
            <person name="Wolfner M.F."/>
            <person name="Wong A."/>
            <person name="Wong G.K."/>
            <person name="Wu C.I."/>
            <person name="Wu G."/>
            <person name="Yamamoto D."/>
            <person name="Yang H.P."/>
            <person name="Yang S.P."/>
            <person name="Yorke J.A."/>
            <person name="Yoshida K."/>
            <person name="Zdobnov E."/>
            <person name="Zhang P."/>
            <person name="Zhang Y."/>
            <person name="Zimin A.V."/>
            <person name="Baldwin J."/>
            <person name="Abdouelleil A."/>
            <person name="Abdulkadir J."/>
            <person name="Abebe A."/>
            <person name="Abera B."/>
            <person name="Abreu J."/>
            <person name="Acer S.C."/>
            <person name="Aftuck L."/>
            <person name="Alexander A."/>
            <person name="An P."/>
            <person name="Anderson E."/>
            <person name="Anderson S."/>
            <person name="Arachi H."/>
            <person name="Azer M."/>
            <person name="Bachantsang P."/>
            <person name="Barry A."/>
            <person name="Bayul T."/>
            <person name="Berlin A."/>
            <person name="Bessette D."/>
            <person name="Bloom T."/>
            <person name="Blye J."/>
            <person name="Boguslavskiy L."/>
            <person name="Bonnet C."/>
            <person name="Boukhgalter B."/>
            <person name="Bourzgui I."/>
            <person name="Brown A."/>
            <person name="Cahill P."/>
            <person name="Channer S."/>
            <person name="Cheshatsang Y."/>
            <person name="Chuda L."/>
            <person name="Citroen M."/>
            <person name="Collymore A."/>
            <person name="Cooke P."/>
            <person name="Costello M."/>
            <person name="D'Aco K."/>
            <person name="Daza R."/>
            <person name="De Haan G."/>
            <person name="DeGray S."/>
            <person name="DeMaso C."/>
            <person name="Dhargay N."/>
            <person name="Dooley K."/>
            <person name="Dooley E."/>
            <person name="Doricent M."/>
            <person name="Dorje P."/>
            <person name="Dorjee K."/>
            <person name="Dupes A."/>
            <person name="Elong R."/>
            <person name="Falk J."/>
            <person name="Farina A."/>
            <person name="Faro S."/>
            <person name="Ferguson D."/>
            <person name="Fisher S."/>
            <person name="Foley C.D."/>
            <person name="Franke A."/>
            <person name="Friedrich D."/>
            <person name="Gadbois L."/>
            <person name="Gearin G."/>
            <person name="Gearin C.R."/>
            <person name="Giannoukos G."/>
            <person name="Goode T."/>
            <person name="Graham J."/>
            <person name="Grandbois E."/>
            <person name="Grewal S."/>
            <person name="Gyaltsen K."/>
            <person name="Hafez N."/>
            <person name="Hagos B."/>
            <person name="Hall J."/>
            <person name="Henson C."/>
            <person name="Hollinger A."/>
            <person name="Honan T."/>
            <person name="Huard M.D."/>
            <person name="Hughes L."/>
            <person name="Hurhula B."/>
            <person name="Husby M.E."/>
            <person name="Kamat A."/>
            <person name="Kanga B."/>
            <person name="Kashin S."/>
            <person name="Khazanovich D."/>
            <person name="Kisner P."/>
            <person name="Lance K."/>
            <person name="Lara M."/>
            <person name="Lee W."/>
            <person name="Lennon N."/>
            <person name="Letendre F."/>
            <person name="LeVine R."/>
            <person name="Lipovsky A."/>
            <person name="Liu X."/>
            <person name="Liu J."/>
            <person name="Liu S."/>
            <person name="Lokyitsang T."/>
            <person name="Lokyitsang Y."/>
            <person name="Lubonja R."/>
            <person name="Lui A."/>
            <person name="MacDonald P."/>
            <person name="Magnisalis V."/>
            <person name="Maru K."/>
            <person name="Matthews C."/>
            <person name="McCusker W."/>
            <person name="McDonough S."/>
            <person name="Mehta T."/>
            <person name="Meldrim J."/>
            <person name="Meneus L."/>
            <person name="Mihai O."/>
            <person name="Mihalev A."/>
            <person name="Mihova T."/>
            <person name="Mittelman R."/>
            <person name="Mlenga V."/>
            <person name="Montmayeur A."/>
            <person name="Mulrain L."/>
            <person name="Navidi A."/>
            <person name="Naylor J."/>
            <person name="Negash T."/>
            <person name="Nguyen T."/>
            <person name="Nguyen N."/>
            <person name="Nicol R."/>
            <person name="Norbu C."/>
            <person name="Norbu N."/>
            <person name="Novod N."/>
            <person name="O'Neill B."/>
            <person name="Osman S."/>
            <person name="Markiewicz E."/>
            <person name="Oyono O.L."/>
            <person name="Patti C."/>
            <person name="Phunkhang P."/>
            <person name="Pierre F."/>
            <person name="Priest M."/>
            <person name="Raghuraman S."/>
            <person name="Rege F."/>
            <person name="Reyes R."/>
            <person name="Rise C."/>
            <person name="Rogov P."/>
            <person name="Ross K."/>
            <person name="Ryan E."/>
            <person name="Settipalli S."/>
            <person name="Shea T."/>
            <person name="Sherpa N."/>
            <person name="Shi L."/>
            <person name="Shih D."/>
            <person name="Sparrow T."/>
            <person name="Spaulding J."/>
            <person name="Stalker J."/>
            <person name="Stange-Thomann N."/>
            <person name="Stavropoulos S."/>
            <person name="Stone C."/>
            <person name="Strader C."/>
            <person name="Tesfaye S."/>
            <person name="Thomson T."/>
            <person name="Thoulutsang Y."/>
            <person name="Thoulutsang D."/>
            <person name="Topham K."/>
            <person name="Topping I."/>
            <person name="Tsamla T."/>
            <person name="Vassiliev H."/>
            <person name="Vo A."/>
            <person name="Wangchuk T."/>
            <person name="Wangdi T."/>
            <person name="Weiand M."/>
            <person name="Wilkinson J."/>
            <person name="Wilson A."/>
            <person name="Yadav S."/>
            <person name="Young G."/>
            <person name="Yu Q."/>
            <person name="Zembek L."/>
            <person name="Zhong D."/>
            <person name="Zimmer A."/>
            <person name="Zwirko Z."/>
            <person name="Jaffe D.B."/>
            <person name="Alvarez P."/>
            <person name="Brockman W."/>
            <person name="Butler J."/>
            <person name="Chin C."/>
            <person name="Gnerre S."/>
            <person name="Grabherr M."/>
            <person name="Kleber M."/>
            <person name="Mauceli E."/>
            <person name="MacCallum I."/>
        </authorList>
    </citation>
    <scope>NUCLEOTIDE SEQUENCE [LARGE SCALE GENOMIC DNA]</scope>
    <source>
        <strain evidence="7">Tucson 14024-0371.13</strain>
    </source>
</reference>
<dbReference type="InterPro" id="IPR020422">
    <property type="entry name" value="TYR_PHOSPHATASE_DUAL_dom"/>
</dbReference>
<keyword evidence="1 6" id="KW-0378">Hydrolase</keyword>
<dbReference type="OMA" id="WRQSHYQ"/>
<dbReference type="InterPro" id="IPR000340">
    <property type="entry name" value="Dual-sp_phosphatase_cat-dom"/>
</dbReference>
<proteinExistence type="predicted"/>
<dbReference type="OrthoDB" id="428974at2759"/>
<dbReference type="eggNOG" id="KOG2386">
    <property type="taxonomic scope" value="Eukaryota"/>
</dbReference>
<dbReference type="AlphaFoldDB" id="B3MCW3"/>
<dbReference type="GO" id="GO:0004651">
    <property type="term" value="F:polynucleotide 5'-phosphatase activity"/>
    <property type="evidence" value="ECO:0007669"/>
    <property type="project" value="TreeGrafter"/>
</dbReference>
<dbReference type="HOGENOM" id="CLU_057587_0_0_1"/>
<dbReference type="PROSITE" id="PS50054">
    <property type="entry name" value="TYR_PHOSPHATASE_DUAL"/>
    <property type="match status" value="1"/>
</dbReference>
<dbReference type="GeneID" id="6494318"/>
<gene>
    <name evidence="6" type="primary">Dana\GF11454</name>
    <name evidence="6" type="synonym">dana_GLEANR_11510</name>
    <name evidence="6" type="ORF">GF11454</name>
</gene>
<feature type="compositionally biased region" description="Polar residues" evidence="3">
    <location>
        <begin position="273"/>
        <end position="285"/>
    </location>
</feature>
<dbReference type="EMBL" id="CH902619">
    <property type="protein sequence ID" value="EDV37365.1"/>
    <property type="molecule type" value="Genomic_DNA"/>
</dbReference>
<evidence type="ECO:0000256" key="1">
    <source>
        <dbReference type="ARBA" id="ARBA00022801"/>
    </source>
</evidence>
<dbReference type="PANTHER" id="PTHR10367">
    <property type="entry name" value="MRNA-CAPPING ENZYME"/>
    <property type="match status" value="1"/>
</dbReference>
<dbReference type="EC" id="3.1.3.48" evidence="6"/>
<dbReference type="GO" id="GO:0004725">
    <property type="term" value="F:protein tyrosine phosphatase activity"/>
    <property type="evidence" value="ECO:0007669"/>
    <property type="project" value="UniProtKB-EC"/>
</dbReference>
<dbReference type="Pfam" id="PF00782">
    <property type="entry name" value="DSPc"/>
    <property type="match status" value="1"/>
</dbReference>
<dbReference type="SMART" id="SM00195">
    <property type="entry name" value="DSPc"/>
    <property type="match status" value="1"/>
</dbReference>
<evidence type="ECO:0000256" key="2">
    <source>
        <dbReference type="ARBA" id="ARBA00022912"/>
    </source>
</evidence>
<dbReference type="InterPro" id="IPR000387">
    <property type="entry name" value="Tyr_Pase_dom"/>
</dbReference>
<name>B3MCW3_DROAN</name>
<dbReference type="EC" id="3.1.3.-" evidence="6"/>
<feature type="domain" description="Tyrosine-protein phosphatase" evidence="4">
    <location>
        <begin position="33"/>
        <end position="179"/>
    </location>
</feature>
<evidence type="ECO:0000313" key="7">
    <source>
        <dbReference type="Proteomes" id="UP000007801"/>
    </source>
</evidence>
<feature type="compositionally biased region" description="Basic and acidic residues" evidence="3">
    <location>
        <begin position="313"/>
        <end position="322"/>
    </location>
</feature>
<dbReference type="InParanoid" id="B3MCW3"/>
<dbReference type="PROSITE" id="PS50056">
    <property type="entry name" value="TYR_PHOSPHATASE_2"/>
    <property type="match status" value="1"/>
</dbReference>
<evidence type="ECO:0000259" key="5">
    <source>
        <dbReference type="PROSITE" id="PS50056"/>
    </source>
</evidence>
<dbReference type="STRING" id="7217.B3MCW3"/>
<protein>
    <submittedName>
        <fullName evidence="6">Uncharacterized protein, isoform A</fullName>
        <ecNumber evidence="6">3.1.3.-</ecNumber>
        <ecNumber evidence="6">3.1.3.48</ecNumber>
    </submittedName>
</protein>
<feature type="compositionally biased region" description="Basic and acidic residues" evidence="3">
    <location>
        <begin position="333"/>
        <end position="369"/>
    </location>
</feature>
<dbReference type="InterPro" id="IPR016130">
    <property type="entry name" value="Tyr_Pase_AS"/>
</dbReference>
<organism evidence="6 7">
    <name type="scientific">Drosophila ananassae</name>
    <name type="common">Fruit fly</name>
    <dbReference type="NCBI Taxonomy" id="7217"/>
    <lineage>
        <taxon>Eukaryota</taxon>
        <taxon>Metazoa</taxon>
        <taxon>Ecdysozoa</taxon>
        <taxon>Arthropoda</taxon>
        <taxon>Hexapoda</taxon>
        <taxon>Insecta</taxon>
        <taxon>Pterygota</taxon>
        <taxon>Neoptera</taxon>
        <taxon>Endopterygota</taxon>
        <taxon>Diptera</taxon>
        <taxon>Brachycera</taxon>
        <taxon>Muscomorpha</taxon>
        <taxon>Ephydroidea</taxon>
        <taxon>Drosophilidae</taxon>
        <taxon>Drosophila</taxon>
        <taxon>Sophophora</taxon>
    </lineage>
</organism>
<dbReference type="FunCoup" id="B3MCW3">
    <property type="interactions" value="110"/>
</dbReference>
<feature type="compositionally biased region" description="Basic and acidic residues" evidence="3">
    <location>
        <begin position="193"/>
        <end position="218"/>
    </location>
</feature>
<keyword evidence="7" id="KW-1185">Reference proteome</keyword>
<dbReference type="InterPro" id="IPR029021">
    <property type="entry name" value="Prot-tyrosine_phosphatase-like"/>
</dbReference>
<dbReference type="SUPFAM" id="SSF52799">
    <property type="entry name" value="(Phosphotyrosine protein) phosphatases II"/>
    <property type="match status" value="1"/>
</dbReference>
<dbReference type="Proteomes" id="UP000007801">
    <property type="component" value="Unassembled WGS sequence"/>
</dbReference>
<feature type="compositionally biased region" description="Basic and acidic residues" evidence="3">
    <location>
        <begin position="174"/>
        <end position="184"/>
    </location>
</feature>
<accession>B3MCW3</accession>
<keyword evidence="2" id="KW-0904">Protein phosphatase</keyword>